<feature type="compositionally biased region" description="Polar residues" evidence="10">
    <location>
        <begin position="159"/>
        <end position="171"/>
    </location>
</feature>
<evidence type="ECO:0000256" key="8">
    <source>
        <dbReference type="ARBA" id="ARBA00023180"/>
    </source>
</evidence>
<evidence type="ECO:0000256" key="1">
    <source>
        <dbReference type="ARBA" id="ARBA00004167"/>
    </source>
</evidence>
<comment type="caution">
    <text evidence="12">The sequence shown here is derived from an EMBL/GenBank/DDBJ whole genome shotgun (WGS) entry which is preliminary data.</text>
</comment>
<reference evidence="12" key="1">
    <citation type="submission" date="2018-11" db="EMBL/GenBank/DDBJ databases">
        <authorList>
            <person name="Alioto T."/>
            <person name="Alioto T."/>
        </authorList>
    </citation>
    <scope>NUCLEOTIDE SEQUENCE</scope>
</reference>
<dbReference type="PANTHER" id="PTHR46888:SF13">
    <property type="entry name" value="RIBONUCLEASE H"/>
    <property type="match status" value="1"/>
</dbReference>
<dbReference type="InterPro" id="IPR038269">
    <property type="entry name" value="SCAN_sf"/>
</dbReference>
<evidence type="ECO:0000256" key="5">
    <source>
        <dbReference type="ARBA" id="ARBA00022989"/>
    </source>
</evidence>
<keyword evidence="3" id="KW-0732">Signal</keyword>
<dbReference type="InterPro" id="IPR036772">
    <property type="entry name" value="SRCR-like_dom_sf"/>
</dbReference>
<keyword evidence="4" id="KW-0677">Repeat</keyword>
<dbReference type="FunFam" id="3.10.250.10:FF:000001">
    <property type="entry name" value="Lysyl oxidase 4 isoform X1"/>
    <property type="match status" value="1"/>
</dbReference>
<dbReference type="Gene3D" id="1.10.4020.10">
    <property type="entry name" value="DNA breaking-rejoining enzymes"/>
    <property type="match status" value="1"/>
</dbReference>
<evidence type="ECO:0000256" key="10">
    <source>
        <dbReference type="SAM" id="MobiDB-lite"/>
    </source>
</evidence>
<keyword evidence="7 9" id="KW-1015">Disulfide bond</keyword>
<dbReference type="PRINTS" id="PR01705">
    <property type="entry name" value="TSP1REPEAT"/>
</dbReference>
<feature type="region of interest" description="Disordered" evidence="10">
    <location>
        <begin position="136"/>
        <end position="171"/>
    </location>
</feature>
<dbReference type="PROSITE" id="PS50092">
    <property type="entry name" value="TSP1"/>
    <property type="match status" value="2"/>
</dbReference>
<dbReference type="OrthoDB" id="422839at2759"/>
<protein>
    <recommendedName>
        <fullName evidence="11">SRCR domain-containing protein</fullName>
    </recommendedName>
</protein>
<evidence type="ECO:0000256" key="7">
    <source>
        <dbReference type="ARBA" id="ARBA00023157"/>
    </source>
</evidence>
<dbReference type="PANTHER" id="PTHR46888">
    <property type="entry name" value="ZINC KNUCKLE DOMAINCONTAINING PROTEIN-RELATED"/>
    <property type="match status" value="1"/>
</dbReference>
<sequence length="707" mass="79607">MLQSVFEGKAAEIYSALPSEKSSDYDTVKQEILKAYELVPEAYRQKFRSYKKFDSQTYVEFAREKEDLFDKWLTSKKTKNNFDQLRQLMLLEEFKQCVHSELKTHLDDKTVESIHDAAVISDNYTLTLSHKRSFKSQNVNTSSGNYKNQSTERTDSKPVPQNKSQSSYNMSSPKFDTFEKKSLTCAYCKKIGHLMADCFRLQKKNERDNKPKTSACTTPYITSTLECPASQAFKSSFCDYMEEYKPFMSDGFVSIVDDTTLQPIKILRDTGASQSLLLEDLITGPVVVGVRPNLPVEGVTLLLGNDLARNKVVAEPIVTSEPVVDVKSPEDDAELYPACVVTRAMARKQQDENLQEDKFDYMDLSDTFIADIEDPGDLYIKTGVLKIFHNNEWGSVCYYDFDNIDATVACRQLGYRLGDVTGASNYNYGKVWLSKVNCTGGERQLALCQHAPWGKQQRNNIKVNIACNNETWDLGDIRLTSGRLEIFHDFIWGTVYSGNFDDYAATVACRQLEYSSGISLGNIVRSGSGTIWLDDIKCTGVESKLTDCAFEKWGTTSRSHGDDVGIRCSNDSTIVAGRWLSWASWRDCSKSCGNGIQTRSRTCNNPSPSNGGLPCKGDTLEAQLCNKISCPVVNGNWSVWTQWTDCSMSCGNGFQTRSRRCNDPSLSNIRFSCHGDTFEAQLCNKIECPEKYSEDLQFSYSAFHFLV</sequence>
<dbReference type="PRINTS" id="PR00258">
    <property type="entry name" value="SPERACTRCPTR"/>
</dbReference>
<dbReference type="SUPFAM" id="SSF56487">
    <property type="entry name" value="SRCR-like"/>
    <property type="match status" value="2"/>
</dbReference>
<dbReference type="SMART" id="SM00202">
    <property type="entry name" value="SR"/>
    <property type="match status" value="2"/>
</dbReference>
<dbReference type="SUPFAM" id="SSF57756">
    <property type="entry name" value="Retrovirus zinc finger-like domains"/>
    <property type="match status" value="1"/>
</dbReference>
<feature type="domain" description="SRCR" evidence="11">
    <location>
        <begin position="463"/>
        <end position="569"/>
    </location>
</feature>
<dbReference type="FunFam" id="3.10.250.10:FF:000016">
    <property type="entry name" value="Scavenger receptor cysteine-rich protein type 12"/>
    <property type="match status" value="1"/>
</dbReference>
<evidence type="ECO:0000313" key="12">
    <source>
        <dbReference type="EMBL" id="VDI57834.1"/>
    </source>
</evidence>
<keyword evidence="13" id="KW-1185">Reference proteome</keyword>
<dbReference type="InterPro" id="IPR003309">
    <property type="entry name" value="SCAN_dom"/>
</dbReference>
<evidence type="ECO:0000313" key="13">
    <source>
        <dbReference type="Proteomes" id="UP000596742"/>
    </source>
</evidence>
<dbReference type="InterPro" id="IPR001190">
    <property type="entry name" value="SRCR"/>
</dbReference>
<evidence type="ECO:0000256" key="9">
    <source>
        <dbReference type="PROSITE-ProRule" id="PRU00196"/>
    </source>
</evidence>
<gene>
    <name evidence="12" type="ORF">MGAL_10B092778</name>
</gene>
<dbReference type="GO" id="GO:0016020">
    <property type="term" value="C:membrane"/>
    <property type="evidence" value="ECO:0007669"/>
    <property type="project" value="UniProtKB-SubCell"/>
</dbReference>
<dbReference type="PROSITE" id="PS50287">
    <property type="entry name" value="SRCR_2"/>
    <property type="match status" value="2"/>
</dbReference>
<evidence type="ECO:0000256" key="4">
    <source>
        <dbReference type="ARBA" id="ARBA00022737"/>
    </source>
</evidence>
<evidence type="ECO:0000256" key="6">
    <source>
        <dbReference type="ARBA" id="ARBA00023136"/>
    </source>
</evidence>
<dbReference type="Gene3D" id="3.10.250.10">
    <property type="entry name" value="SRCR-like domain"/>
    <property type="match status" value="2"/>
</dbReference>
<proteinExistence type="predicted"/>
<dbReference type="InterPro" id="IPR036383">
    <property type="entry name" value="TSP1_rpt_sf"/>
</dbReference>
<dbReference type="SUPFAM" id="SSF82895">
    <property type="entry name" value="TSP-1 type 1 repeat"/>
    <property type="match status" value="2"/>
</dbReference>
<name>A0A8B6G2S6_MYTGA</name>
<dbReference type="SMART" id="SM00209">
    <property type="entry name" value="TSP1"/>
    <property type="match status" value="2"/>
</dbReference>
<organism evidence="12 13">
    <name type="scientific">Mytilus galloprovincialis</name>
    <name type="common">Mediterranean mussel</name>
    <dbReference type="NCBI Taxonomy" id="29158"/>
    <lineage>
        <taxon>Eukaryota</taxon>
        <taxon>Metazoa</taxon>
        <taxon>Spiralia</taxon>
        <taxon>Lophotrochozoa</taxon>
        <taxon>Mollusca</taxon>
        <taxon>Bivalvia</taxon>
        <taxon>Autobranchia</taxon>
        <taxon>Pteriomorphia</taxon>
        <taxon>Mytilida</taxon>
        <taxon>Mytiloidea</taxon>
        <taxon>Mytilidae</taxon>
        <taxon>Mytilinae</taxon>
        <taxon>Mytilus</taxon>
    </lineage>
</organism>
<dbReference type="InterPro" id="IPR000884">
    <property type="entry name" value="TSP1_rpt"/>
</dbReference>
<dbReference type="GO" id="GO:0003676">
    <property type="term" value="F:nucleic acid binding"/>
    <property type="evidence" value="ECO:0007669"/>
    <property type="project" value="InterPro"/>
</dbReference>
<keyword evidence="5" id="KW-1133">Transmembrane helix</keyword>
<dbReference type="Pfam" id="PF02023">
    <property type="entry name" value="SCAN"/>
    <property type="match status" value="1"/>
</dbReference>
<keyword evidence="6" id="KW-0472">Membrane</keyword>
<feature type="disulfide bond" evidence="9">
    <location>
        <begin position="438"/>
        <end position="448"/>
    </location>
</feature>
<evidence type="ECO:0000256" key="3">
    <source>
        <dbReference type="ARBA" id="ARBA00022729"/>
    </source>
</evidence>
<dbReference type="Proteomes" id="UP000596742">
    <property type="component" value="Unassembled WGS sequence"/>
</dbReference>
<keyword evidence="2" id="KW-0812">Transmembrane</keyword>
<dbReference type="SUPFAM" id="SSF47353">
    <property type="entry name" value="Retrovirus capsid dimerization domain-like"/>
    <property type="match status" value="1"/>
</dbReference>
<dbReference type="GO" id="GO:0008270">
    <property type="term" value="F:zinc ion binding"/>
    <property type="evidence" value="ECO:0007669"/>
    <property type="project" value="InterPro"/>
</dbReference>
<comment type="caution">
    <text evidence="9">Lacks conserved residue(s) required for the propagation of feature annotation.</text>
</comment>
<keyword evidence="8" id="KW-0325">Glycoprotein</keyword>
<dbReference type="Gene3D" id="4.10.60.10">
    <property type="entry name" value="Zinc finger, CCHC-type"/>
    <property type="match status" value="1"/>
</dbReference>
<dbReference type="EMBL" id="UYJE01007773">
    <property type="protein sequence ID" value="VDI57834.1"/>
    <property type="molecule type" value="Genomic_DNA"/>
</dbReference>
<dbReference type="Pfam" id="PF00090">
    <property type="entry name" value="TSP_1"/>
    <property type="match status" value="2"/>
</dbReference>
<feature type="domain" description="SRCR" evidence="11">
    <location>
        <begin position="383"/>
        <end position="468"/>
    </location>
</feature>
<evidence type="ECO:0000256" key="2">
    <source>
        <dbReference type="ARBA" id="ARBA00022692"/>
    </source>
</evidence>
<evidence type="ECO:0000259" key="11">
    <source>
        <dbReference type="PROSITE" id="PS50287"/>
    </source>
</evidence>
<accession>A0A8B6G2S6</accession>
<feature type="compositionally biased region" description="Polar residues" evidence="10">
    <location>
        <begin position="136"/>
        <end position="149"/>
    </location>
</feature>
<dbReference type="InterPro" id="IPR036875">
    <property type="entry name" value="Znf_CCHC_sf"/>
</dbReference>
<dbReference type="Gene3D" id="2.20.100.10">
    <property type="entry name" value="Thrombospondin type-1 (TSP1) repeat"/>
    <property type="match status" value="2"/>
</dbReference>
<dbReference type="Pfam" id="PF00530">
    <property type="entry name" value="SRCR"/>
    <property type="match status" value="2"/>
</dbReference>
<dbReference type="FunFam" id="2.20.100.10:FF:000007">
    <property type="entry name" value="Thrombospondin 1"/>
    <property type="match status" value="1"/>
</dbReference>
<dbReference type="FunFam" id="2.20.100.10:FF:000001">
    <property type="entry name" value="semaphorin-5A isoform X1"/>
    <property type="match status" value="1"/>
</dbReference>
<comment type="subcellular location">
    <subcellularLocation>
        <location evidence="1">Membrane</location>
        <topology evidence="1">Single-pass membrane protein</topology>
    </subcellularLocation>
</comment>
<dbReference type="AlphaFoldDB" id="A0A8B6G2S6"/>
<feature type="disulfide bond" evidence="9">
    <location>
        <begin position="538"/>
        <end position="548"/>
    </location>
</feature>